<feature type="transmembrane region" description="Helical" evidence="1">
    <location>
        <begin position="60"/>
        <end position="82"/>
    </location>
</feature>
<reference evidence="2" key="1">
    <citation type="submission" date="2018-06" db="EMBL/GenBank/DDBJ databases">
        <authorList>
            <person name="Zhirakovskaya E."/>
        </authorList>
    </citation>
    <scope>NUCLEOTIDE SEQUENCE</scope>
</reference>
<protein>
    <submittedName>
        <fullName evidence="2">Uncharacterized protein</fullName>
    </submittedName>
</protein>
<gene>
    <name evidence="2" type="ORF">MNBD_GAMMA11-1181</name>
</gene>
<accession>A0A3B0XV96</accession>
<feature type="transmembrane region" description="Helical" evidence="1">
    <location>
        <begin position="129"/>
        <end position="147"/>
    </location>
</feature>
<evidence type="ECO:0000313" key="2">
    <source>
        <dbReference type="EMBL" id="VAW60094.1"/>
    </source>
</evidence>
<keyword evidence="1" id="KW-0472">Membrane</keyword>
<evidence type="ECO:0000256" key="1">
    <source>
        <dbReference type="SAM" id="Phobius"/>
    </source>
</evidence>
<proteinExistence type="predicted"/>
<organism evidence="2">
    <name type="scientific">hydrothermal vent metagenome</name>
    <dbReference type="NCBI Taxonomy" id="652676"/>
    <lineage>
        <taxon>unclassified sequences</taxon>
        <taxon>metagenomes</taxon>
        <taxon>ecological metagenomes</taxon>
    </lineage>
</organism>
<feature type="transmembrane region" description="Helical" evidence="1">
    <location>
        <begin position="15"/>
        <end position="40"/>
    </location>
</feature>
<sequence>MGKFLIALKHIEKSLWVMLLAGLLLYYPGELIHGFMVSYLEIFIVEPEIFEGITGIKELVFIDGLVALILTSASFLCAWLLFKKNTKAKKVIFSFILLTLIYYLLEPVWFQLSGFPVALLDGRMYSEPLKLLLPPGAVVIFGIYFYISDIVEKNVKNNYLNTQHKELSENYQDTYLT</sequence>
<name>A0A3B0XV96_9ZZZZ</name>
<dbReference type="AlphaFoldDB" id="A0A3B0XV96"/>
<feature type="transmembrane region" description="Helical" evidence="1">
    <location>
        <begin position="91"/>
        <end position="109"/>
    </location>
</feature>
<dbReference type="EMBL" id="UOFG01000108">
    <property type="protein sequence ID" value="VAW60094.1"/>
    <property type="molecule type" value="Genomic_DNA"/>
</dbReference>
<keyword evidence="1" id="KW-0812">Transmembrane</keyword>
<keyword evidence="1" id="KW-1133">Transmembrane helix</keyword>